<evidence type="ECO:0008006" key="4">
    <source>
        <dbReference type="Google" id="ProtNLM"/>
    </source>
</evidence>
<accession>A0A5C1AGH1</accession>
<feature type="chain" id="PRO_5022744950" description="Outer membrane lipoprotein carrier protein LolA" evidence="1">
    <location>
        <begin position="20"/>
        <end position="249"/>
    </location>
</feature>
<dbReference type="OrthoDB" id="280481at2"/>
<evidence type="ECO:0000313" key="3">
    <source>
        <dbReference type="Proteomes" id="UP000324974"/>
    </source>
</evidence>
<organism evidence="2 3">
    <name type="scientific">Limnoglobus roseus</name>
    <dbReference type="NCBI Taxonomy" id="2598579"/>
    <lineage>
        <taxon>Bacteria</taxon>
        <taxon>Pseudomonadati</taxon>
        <taxon>Planctomycetota</taxon>
        <taxon>Planctomycetia</taxon>
        <taxon>Gemmatales</taxon>
        <taxon>Gemmataceae</taxon>
        <taxon>Limnoglobus</taxon>
    </lineage>
</organism>
<dbReference type="KEGG" id="lrs:PX52LOC_04326"/>
<dbReference type="AlphaFoldDB" id="A0A5C1AGH1"/>
<dbReference type="RefSeq" id="WP_149111970.1">
    <property type="nucleotide sequence ID" value="NZ_CP042425.1"/>
</dbReference>
<dbReference type="EMBL" id="CP042425">
    <property type="protein sequence ID" value="QEL17343.1"/>
    <property type="molecule type" value="Genomic_DNA"/>
</dbReference>
<feature type="signal peptide" evidence="1">
    <location>
        <begin position="1"/>
        <end position="19"/>
    </location>
</feature>
<gene>
    <name evidence="2" type="ORF">PX52LOC_04326</name>
</gene>
<name>A0A5C1AGH1_9BACT</name>
<evidence type="ECO:0000256" key="1">
    <source>
        <dbReference type="SAM" id="SignalP"/>
    </source>
</evidence>
<proteinExistence type="predicted"/>
<evidence type="ECO:0000313" key="2">
    <source>
        <dbReference type="EMBL" id="QEL17343.1"/>
    </source>
</evidence>
<reference evidence="3" key="1">
    <citation type="submission" date="2019-08" db="EMBL/GenBank/DDBJ databases">
        <title>Limnoglobus roseus gen. nov., sp. nov., a novel freshwater planctomycete with a giant genome from the family Gemmataceae.</title>
        <authorList>
            <person name="Kulichevskaya I.S."/>
            <person name="Naumoff D.G."/>
            <person name="Miroshnikov K."/>
            <person name="Ivanova A."/>
            <person name="Philippov D.A."/>
            <person name="Hakobyan A."/>
            <person name="Rijpstra I.C."/>
            <person name="Sinninghe Damste J.S."/>
            <person name="Liesack W."/>
            <person name="Dedysh S.N."/>
        </authorList>
    </citation>
    <scope>NUCLEOTIDE SEQUENCE [LARGE SCALE GENOMIC DNA]</scope>
    <source>
        <strain evidence="3">PX52</strain>
    </source>
</reference>
<protein>
    <recommendedName>
        <fullName evidence="4">Outer membrane lipoprotein carrier protein LolA</fullName>
    </recommendedName>
</protein>
<keyword evidence="3" id="KW-1185">Reference proteome</keyword>
<keyword evidence="1" id="KW-0732">Signal</keyword>
<sequence>MRQFLFTLCFLAVAGPAFGQDSAATVVTKAIEAHGGKEALNKAKIARTTGKGTITMPDGQKVEYASTAVYSLPDKYKLEITGELSKLKLTTTQILNGKTVKTRAVLGGNEQPLPEKVKEETIQAALVQEASLLTPLVDGKKFTIKSDKDADVNGNPATVVVVTGGGLSRELKLSFDKKTNALVKMQRKAPGAGGGEVDEETYLSDLKKFDAAMLPGKVVVHHNKKEFMTIAADWKFLDKVEASEFAVDN</sequence>
<dbReference type="Proteomes" id="UP000324974">
    <property type="component" value="Chromosome"/>
</dbReference>